<evidence type="ECO:0000313" key="3">
    <source>
        <dbReference type="Proteomes" id="UP000232638"/>
    </source>
</evidence>
<sequence>MGAGRGADAVGVSCPVRMMFSSPLEAGAARCWRGADAAAEARRAAEGRARDAEEALARLGAQLAERPGPR</sequence>
<keyword evidence="3" id="KW-1185">Reference proteome</keyword>
<dbReference type="EMBL" id="CP020370">
    <property type="protein sequence ID" value="AUB82743.1"/>
    <property type="molecule type" value="Genomic_DNA"/>
</dbReference>
<evidence type="ECO:0000256" key="1">
    <source>
        <dbReference type="SAM" id="Coils"/>
    </source>
</evidence>
<dbReference type="KEGG" id="tsy:THSYN_18570"/>
<accession>A0A2K8UAY4</accession>
<feature type="coiled-coil region" evidence="1">
    <location>
        <begin position="35"/>
        <end position="62"/>
    </location>
</feature>
<name>A0A2K8UAY4_9GAMM</name>
<reference evidence="2 3" key="1">
    <citation type="submission" date="2017-03" db="EMBL/GenBank/DDBJ databases">
        <title>Complete genome sequence of Candidatus 'Thiodictyon syntrophicum' sp. nov. strain Cad16T, a photolithoautotroph purple sulfur bacterium isolated from an alpine meromictic lake.</title>
        <authorList>
            <person name="Luedin S.M."/>
            <person name="Pothier J.F."/>
            <person name="Danza F."/>
            <person name="Storelli N."/>
            <person name="Wittwer M."/>
            <person name="Tonolla M."/>
        </authorList>
    </citation>
    <scope>NUCLEOTIDE SEQUENCE [LARGE SCALE GENOMIC DNA]</scope>
    <source>
        <strain evidence="2 3">Cad16T</strain>
    </source>
</reference>
<gene>
    <name evidence="2" type="ORF">THSYN_18570</name>
</gene>
<dbReference type="Proteomes" id="UP000232638">
    <property type="component" value="Chromosome"/>
</dbReference>
<organism evidence="2 3">
    <name type="scientific">Candidatus Thiodictyon syntrophicum</name>
    <dbReference type="NCBI Taxonomy" id="1166950"/>
    <lineage>
        <taxon>Bacteria</taxon>
        <taxon>Pseudomonadati</taxon>
        <taxon>Pseudomonadota</taxon>
        <taxon>Gammaproteobacteria</taxon>
        <taxon>Chromatiales</taxon>
        <taxon>Chromatiaceae</taxon>
        <taxon>Thiodictyon</taxon>
    </lineage>
</organism>
<evidence type="ECO:0000313" key="2">
    <source>
        <dbReference type="EMBL" id="AUB82743.1"/>
    </source>
</evidence>
<protein>
    <submittedName>
        <fullName evidence="2">Uncharacterized protein</fullName>
    </submittedName>
</protein>
<proteinExistence type="predicted"/>
<dbReference type="AlphaFoldDB" id="A0A2K8UAY4"/>
<keyword evidence="1" id="KW-0175">Coiled coil</keyword>